<protein>
    <recommendedName>
        <fullName evidence="4">Glycerophosphoryl diester phosphodiesterase membrane domain-containing protein</fullName>
    </recommendedName>
</protein>
<feature type="transmembrane region" description="Helical" evidence="1">
    <location>
        <begin position="69"/>
        <end position="94"/>
    </location>
</feature>
<evidence type="ECO:0000256" key="1">
    <source>
        <dbReference type="SAM" id="Phobius"/>
    </source>
</evidence>
<feature type="transmembrane region" description="Helical" evidence="1">
    <location>
        <begin position="224"/>
        <end position="247"/>
    </location>
</feature>
<sequence length="324" mass="35546">MAQRLNATFFALQKRDRAILLPATLVVIAILALIFGAFVALNWRGVTLFAELFQAGATGAVNQQTGTDAVFAMFGLFGSALLLLFPTYMAVAAYEAACLRWMIRGEAPGLFGLTLDADMWRVYGVYWCWLIVQMVVSTVVSTIMVAIMFATMGDVMANPTDPAAMLQWQLMVQVPITVLQYIPLIFLGVRLGPAAATSIARKKFSFLEAWTVTKWRFWELFGSFFVLMLGYFVVFGALLVFVFASVFRGGWPGVNATPEQVANAFAAVWTLQNLMIIGGLYFLMLVTGVIYVVFSYGVNARAAIAAVDDGKIEGHTPNIGKVFE</sequence>
<evidence type="ECO:0000313" key="3">
    <source>
        <dbReference type="Proteomes" id="UP000431269"/>
    </source>
</evidence>
<accession>A0A6I6MJC0</accession>
<dbReference type="EMBL" id="CP047045">
    <property type="protein sequence ID" value="QGZ95345.1"/>
    <property type="molecule type" value="Genomic_DNA"/>
</dbReference>
<keyword evidence="3" id="KW-1185">Reference proteome</keyword>
<feature type="transmembrane region" description="Helical" evidence="1">
    <location>
        <begin position="170"/>
        <end position="192"/>
    </location>
</feature>
<feature type="transmembrane region" description="Helical" evidence="1">
    <location>
        <begin position="20"/>
        <end position="43"/>
    </location>
</feature>
<dbReference type="AlphaFoldDB" id="A0A6I6MJC0"/>
<feature type="transmembrane region" description="Helical" evidence="1">
    <location>
        <begin position="267"/>
        <end position="294"/>
    </location>
</feature>
<gene>
    <name evidence="2" type="ORF">DSM104635_02194</name>
</gene>
<evidence type="ECO:0008006" key="4">
    <source>
        <dbReference type="Google" id="ProtNLM"/>
    </source>
</evidence>
<keyword evidence="1" id="KW-1133">Transmembrane helix</keyword>
<dbReference type="Proteomes" id="UP000431269">
    <property type="component" value="Chromosome"/>
</dbReference>
<keyword evidence="1" id="KW-0812">Transmembrane</keyword>
<evidence type="ECO:0000313" key="2">
    <source>
        <dbReference type="EMBL" id="QGZ95345.1"/>
    </source>
</evidence>
<dbReference type="KEGG" id="tsv:DSM104635_02194"/>
<organism evidence="2 3">
    <name type="scientific">Terricaulis silvestris</name>
    <dbReference type="NCBI Taxonomy" id="2686094"/>
    <lineage>
        <taxon>Bacteria</taxon>
        <taxon>Pseudomonadati</taxon>
        <taxon>Pseudomonadota</taxon>
        <taxon>Alphaproteobacteria</taxon>
        <taxon>Caulobacterales</taxon>
        <taxon>Caulobacteraceae</taxon>
        <taxon>Terricaulis</taxon>
    </lineage>
</organism>
<name>A0A6I6MJC0_9CAUL</name>
<feature type="transmembrane region" description="Helical" evidence="1">
    <location>
        <begin position="126"/>
        <end position="150"/>
    </location>
</feature>
<reference evidence="3" key="1">
    <citation type="submission" date="2019-12" db="EMBL/GenBank/DDBJ databases">
        <title>Complete genome of Terracaulis silvestris 0127_4.</title>
        <authorList>
            <person name="Vieira S."/>
            <person name="Riedel T."/>
            <person name="Sproer C."/>
            <person name="Pascual J."/>
            <person name="Boedeker C."/>
            <person name="Overmann J."/>
        </authorList>
    </citation>
    <scope>NUCLEOTIDE SEQUENCE [LARGE SCALE GENOMIC DNA]</scope>
    <source>
        <strain evidence="3">0127_4</strain>
    </source>
</reference>
<proteinExistence type="predicted"/>
<keyword evidence="1" id="KW-0472">Membrane</keyword>
<dbReference type="RefSeq" id="WP_158766214.1">
    <property type="nucleotide sequence ID" value="NZ_CP047045.1"/>
</dbReference>